<dbReference type="EMBL" id="BAIQ01000047">
    <property type="protein sequence ID" value="GAE16903.1"/>
    <property type="molecule type" value="Genomic_DNA"/>
</dbReference>
<protein>
    <submittedName>
        <fullName evidence="1">Uncharacterized protein</fullName>
    </submittedName>
</protein>
<evidence type="ECO:0000313" key="2">
    <source>
        <dbReference type="Proteomes" id="UP000018861"/>
    </source>
</evidence>
<dbReference type="AlphaFoldDB" id="W4PC08"/>
<comment type="caution">
    <text evidence="1">The sequence shown here is derived from an EMBL/GenBank/DDBJ whole genome shotgun (WGS) entry which is preliminary data.</text>
</comment>
<organism evidence="1 2">
    <name type="scientific">Bacteroides pyogenes JCM 6292</name>
    <dbReference type="NCBI Taxonomy" id="1235809"/>
    <lineage>
        <taxon>Bacteria</taxon>
        <taxon>Pseudomonadati</taxon>
        <taxon>Bacteroidota</taxon>
        <taxon>Bacteroidia</taxon>
        <taxon>Bacteroidales</taxon>
        <taxon>Bacteroidaceae</taxon>
        <taxon>Bacteroides</taxon>
    </lineage>
</organism>
<dbReference type="Proteomes" id="UP000018861">
    <property type="component" value="Unassembled WGS sequence"/>
</dbReference>
<gene>
    <name evidence="1" type="ORF">JCM6292_3411</name>
</gene>
<evidence type="ECO:0000313" key="1">
    <source>
        <dbReference type="EMBL" id="GAE16903.1"/>
    </source>
</evidence>
<sequence length="58" mass="6604">MENFITILKQDEIEEDSLEQIKGGNNSNESSGKCCKLQFSCNYRDGDPTEVEPQLQFC</sequence>
<name>W4PC08_9BACE</name>
<proteinExistence type="predicted"/>
<reference evidence="1 2" key="1">
    <citation type="journal article" date="2014" name="Genome Announc.">
        <title>Draft Genome Sequences of Three Strains of Bacteroides pyogenes Isolated from a Cat and Swine.</title>
        <authorList>
            <person name="Sakamoto M."/>
            <person name="Oshima K."/>
            <person name="Suda W."/>
            <person name="Kitamura K."/>
            <person name="Iida T."/>
            <person name="Hattori M."/>
            <person name="Ohkuma M."/>
        </authorList>
    </citation>
    <scope>NUCLEOTIDE SEQUENCE [LARGE SCALE GENOMIC DNA]</scope>
    <source>
        <strain evidence="1 2">JCM 6292</strain>
    </source>
</reference>
<accession>W4PC08</accession>